<proteinExistence type="predicted"/>
<name>A0A0A9A213_ARUDO</name>
<accession>A0A0A9A213</accession>
<reference evidence="1" key="1">
    <citation type="submission" date="2014-09" db="EMBL/GenBank/DDBJ databases">
        <authorList>
            <person name="Magalhaes I.L.F."/>
            <person name="Oliveira U."/>
            <person name="Santos F.R."/>
            <person name="Vidigal T.H.D.A."/>
            <person name="Brescovit A.D."/>
            <person name="Santos A.J."/>
        </authorList>
    </citation>
    <scope>NUCLEOTIDE SEQUENCE</scope>
    <source>
        <tissue evidence="1">Shoot tissue taken approximately 20 cm above the soil surface</tissue>
    </source>
</reference>
<dbReference type="EMBL" id="GBRH01256813">
    <property type="protein sequence ID" value="JAD41082.1"/>
    <property type="molecule type" value="Transcribed_RNA"/>
</dbReference>
<dbReference type="AlphaFoldDB" id="A0A0A9A213"/>
<evidence type="ECO:0000313" key="1">
    <source>
        <dbReference type="EMBL" id="JAD41082.1"/>
    </source>
</evidence>
<reference evidence="1" key="2">
    <citation type="journal article" date="2015" name="Data Brief">
        <title>Shoot transcriptome of the giant reed, Arundo donax.</title>
        <authorList>
            <person name="Barrero R.A."/>
            <person name="Guerrero F.D."/>
            <person name="Moolhuijzen P."/>
            <person name="Goolsby J.A."/>
            <person name="Tidwell J."/>
            <person name="Bellgard S.E."/>
            <person name="Bellgard M.I."/>
        </authorList>
    </citation>
    <scope>NUCLEOTIDE SEQUENCE</scope>
    <source>
        <tissue evidence="1">Shoot tissue taken approximately 20 cm above the soil surface</tissue>
    </source>
</reference>
<sequence length="39" mass="4511">MTKKMQNSINLLQVTYEGLWNFPKEITSLLFGPYAAISY</sequence>
<protein>
    <submittedName>
        <fullName evidence="1">Uncharacterized protein</fullName>
    </submittedName>
</protein>
<organism evidence="1">
    <name type="scientific">Arundo donax</name>
    <name type="common">Giant reed</name>
    <name type="synonym">Donax arundinaceus</name>
    <dbReference type="NCBI Taxonomy" id="35708"/>
    <lineage>
        <taxon>Eukaryota</taxon>
        <taxon>Viridiplantae</taxon>
        <taxon>Streptophyta</taxon>
        <taxon>Embryophyta</taxon>
        <taxon>Tracheophyta</taxon>
        <taxon>Spermatophyta</taxon>
        <taxon>Magnoliopsida</taxon>
        <taxon>Liliopsida</taxon>
        <taxon>Poales</taxon>
        <taxon>Poaceae</taxon>
        <taxon>PACMAD clade</taxon>
        <taxon>Arundinoideae</taxon>
        <taxon>Arundineae</taxon>
        <taxon>Arundo</taxon>
    </lineage>
</organism>